<keyword evidence="3" id="KW-1185">Reference proteome</keyword>
<gene>
    <name evidence="2" type="ORF">GcM3_067028</name>
</gene>
<protein>
    <submittedName>
        <fullName evidence="2">Uncharacterized protein</fullName>
    </submittedName>
</protein>
<organism evidence="2 3">
    <name type="scientific">Golovinomyces cichoracearum</name>
    <dbReference type="NCBI Taxonomy" id="62708"/>
    <lineage>
        <taxon>Eukaryota</taxon>
        <taxon>Fungi</taxon>
        <taxon>Dikarya</taxon>
        <taxon>Ascomycota</taxon>
        <taxon>Pezizomycotina</taxon>
        <taxon>Leotiomycetes</taxon>
        <taxon>Erysiphales</taxon>
        <taxon>Erysiphaceae</taxon>
        <taxon>Golovinomyces</taxon>
    </lineage>
</organism>
<proteinExistence type="predicted"/>
<evidence type="ECO:0000313" key="3">
    <source>
        <dbReference type="Proteomes" id="UP000283383"/>
    </source>
</evidence>
<sequence>MADLNPNPTRRRGRPPNPPRPRLAFFNFDTYHSSYTLVH</sequence>
<evidence type="ECO:0000256" key="1">
    <source>
        <dbReference type="SAM" id="MobiDB-lite"/>
    </source>
</evidence>
<accession>A0A420IU55</accession>
<feature type="region of interest" description="Disordered" evidence="1">
    <location>
        <begin position="1"/>
        <end position="25"/>
    </location>
</feature>
<name>A0A420IU55_9PEZI</name>
<reference evidence="2 3" key="1">
    <citation type="journal article" date="2018" name="BMC Genomics">
        <title>Comparative genome analyses reveal sequence features reflecting distinct modes of host-adaptation between dicot and monocot powdery mildew.</title>
        <authorList>
            <person name="Wu Y."/>
            <person name="Ma X."/>
            <person name="Pan Z."/>
            <person name="Kale S.D."/>
            <person name="Song Y."/>
            <person name="King H."/>
            <person name="Zhang Q."/>
            <person name="Presley C."/>
            <person name="Deng X."/>
            <person name="Wei C.I."/>
            <person name="Xiao S."/>
        </authorList>
    </citation>
    <scope>NUCLEOTIDE SEQUENCE [LARGE SCALE GENOMIC DNA]</scope>
    <source>
        <strain evidence="2">UMSG3</strain>
    </source>
</reference>
<dbReference type="EMBL" id="MCBQ01006750">
    <property type="protein sequence ID" value="RKF78051.1"/>
    <property type="molecule type" value="Genomic_DNA"/>
</dbReference>
<evidence type="ECO:0000313" key="2">
    <source>
        <dbReference type="EMBL" id="RKF78051.1"/>
    </source>
</evidence>
<dbReference type="Proteomes" id="UP000283383">
    <property type="component" value="Unassembled WGS sequence"/>
</dbReference>
<comment type="caution">
    <text evidence="2">The sequence shown here is derived from an EMBL/GenBank/DDBJ whole genome shotgun (WGS) entry which is preliminary data.</text>
</comment>
<dbReference type="AlphaFoldDB" id="A0A420IU55"/>